<accession>A0A4D6KPG9</accession>
<sequence length="70" mass="7645">MTRSYQARSFYGSTAVTYSREPFTQPPLPVWNVNLSPSFHKNHGLSTSGVSVATVTTTVTFVQPLTAVKP</sequence>
<reference evidence="1 2" key="1">
    <citation type="submission" date="2019-04" db="EMBL/GenBank/DDBJ databases">
        <title>An improved genome assembly and genetic linkage map for asparagus bean, Vigna unguiculata ssp. sesquipedialis.</title>
        <authorList>
            <person name="Xia Q."/>
            <person name="Zhang R."/>
            <person name="Dong Y."/>
        </authorList>
    </citation>
    <scope>NUCLEOTIDE SEQUENCE [LARGE SCALE GENOMIC DNA]</scope>
    <source>
        <tissue evidence="1">Leaf</tissue>
    </source>
</reference>
<dbReference type="Proteomes" id="UP000501690">
    <property type="component" value="Linkage Group LG1"/>
</dbReference>
<gene>
    <name evidence="1" type="ORF">DEO72_LG1g2036</name>
</gene>
<protein>
    <submittedName>
        <fullName evidence="1">Uncharacterized protein</fullName>
    </submittedName>
</protein>
<dbReference type="AlphaFoldDB" id="A0A4D6KPG9"/>
<dbReference type="EMBL" id="CP039345">
    <property type="protein sequence ID" value="QCD78403.1"/>
    <property type="molecule type" value="Genomic_DNA"/>
</dbReference>
<proteinExistence type="predicted"/>
<evidence type="ECO:0000313" key="1">
    <source>
        <dbReference type="EMBL" id="QCD78403.1"/>
    </source>
</evidence>
<evidence type="ECO:0000313" key="2">
    <source>
        <dbReference type="Proteomes" id="UP000501690"/>
    </source>
</evidence>
<name>A0A4D6KPG9_VIGUN</name>
<organism evidence="1 2">
    <name type="scientific">Vigna unguiculata</name>
    <name type="common">Cowpea</name>
    <dbReference type="NCBI Taxonomy" id="3917"/>
    <lineage>
        <taxon>Eukaryota</taxon>
        <taxon>Viridiplantae</taxon>
        <taxon>Streptophyta</taxon>
        <taxon>Embryophyta</taxon>
        <taxon>Tracheophyta</taxon>
        <taxon>Spermatophyta</taxon>
        <taxon>Magnoliopsida</taxon>
        <taxon>eudicotyledons</taxon>
        <taxon>Gunneridae</taxon>
        <taxon>Pentapetalae</taxon>
        <taxon>rosids</taxon>
        <taxon>fabids</taxon>
        <taxon>Fabales</taxon>
        <taxon>Fabaceae</taxon>
        <taxon>Papilionoideae</taxon>
        <taxon>50 kb inversion clade</taxon>
        <taxon>NPAAA clade</taxon>
        <taxon>indigoferoid/millettioid clade</taxon>
        <taxon>Phaseoleae</taxon>
        <taxon>Vigna</taxon>
    </lineage>
</organism>
<keyword evidence="2" id="KW-1185">Reference proteome</keyword>